<evidence type="ECO:0000313" key="1">
    <source>
        <dbReference type="EMBL" id="MYG38894.1"/>
    </source>
</evidence>
<dbReference type="AlphaFoldDB" id="A0A6B1FCA6"/>
<organism evidence="1">
    <name type="scientific">Synechococcus sp. SB0676_bin_10</name>
    <dbReference type="NCBI Taxonomy" id="2604869"/>
    <lineage>
        <taxon>Bacteria</taxon>
        <taxon>Bacillati</taxon>
        <taxon>Cyanobacteriota</taxon>
        <taxon>Cyanophyceae</taxon>
        <taxon>Synechococcales</taxon>
        <taxon>Synechococcaceae</taxon>
        <taxon>Synechococcus</taxon>
    </lineage>
</organism>
<protein>
    <recommendedName>
        <fullName evidence="2">Transposase</fullName>
    </recommendedName>
</protein>
<gene>
    <name evidence="1" type="ORF">F4162_08040</name>
</gene>
<dbReference type="EMBL" id="VYDO01000255">
    <property type="protein sequence ID" value="MYG38894.1"/>
    <property type="molecule type" value="Genomic_DNA"/>
</dbReference>
<accession>A0A6B1FCA6</accession>
<sequence>MGRKVERLLARRKDWRPIATRYDRCGSIFRTAILLADNVVVRLWVLTLALHTVARCAWGRASSWRFC</sequence>
<name>A0A6B1FCA6_9SYNE</name>
<evidence type="ECO:0008006" key="2">
    <source>
        <dbReference type="Google" id="ProtNLM"/>
    </source>
</evidence>
<comment type="caution">
    <text evidence="1">The sequence shown here is derived from an EMBL/GenBank/DDBJ whole genome shotgun (WGS) entry which is preliminary data.</text>
</comment>
<reference evidence="1" key="1">
    <citation type="submission" date="2019-09" db="EMBL/GenBank/DDBJ databases">
        <title>Characterisation of the sponge microbiome using genome-centric metagenomics.</title>
        <authorList>
            <person name="Engelberts J.P."/>
            <person name="Robbins S.J."/>
            <person name="De Goeij J.M."/>
            <person name="Aranda M."/>
            <person name="Bell S.C."/>
            <person name="Webster N.S."/>
        </authorList>
    </citation>
    <scope>NUCLEOTIDE SEQUENCE</scope>
    <source>
        <strain evidence="1">SB0676_bin_10</strain>
    </source>
</reference>
<proteinExistence type="predicted"/>